<feature type="domain" description="Histidine kinase" evidence="8">
    <location>
        <begin position="681"/>
        <end position="898"/>
    </location>
</feature>
<dbReference type="PROSITE" id="PS50110">
    <property type="entry name" value="RESPONSE_REGULATORY"/>
    <property type="match status" value="1"/>
</dbReference>
<keyword evidence="7" id="KW-0812">Transmembrane</keyword>
<reference evidence="10" key="1">
    <citation type="submission" date="2023-07" db="EMBL/GenBank/DDBJ databases">
        <title>Genomic Encyclopedia of Type Strains, Phase IV (KMG-IV): sequencing the most valuable type-strain genomes for metagenomic binning, comparative biology and taxonomic classification.</title>
        <authorList>
            <person name="Goeker M."/>
        </authorList>
    </citation>
    <scope>NUCLEOTIDE SEQUENCE</scope>
    <source>
        <strain evidence="10">DSM 21202</strain>
    </source>
</reference>
<feature type="transmembrane region" description="Helical" evidence="7">
    <location>
        <begin position="572"/>
        <end position="594"/>
    </location>
</feature>
<feature type="transmembrane region" description="Helical" evidence="7">
    <location>
        <begin position="368"/>
        <end position="390"/>
    </location>
</feature>
<feature type="transmembrane region" description="Helical" evidence="7">
    <location>
        <begin position="435"/>
        <end position="458"/>
    </location>
</feature>
<feature type="transmembrane region" description="Helical" evidence="7">
    <location>
        <begin position="157"/>
        <end position="175"/>
    </location>
</feature>
<evidence type="ECO:0000256" key="5">
    <source>
        <dbReference type="ARBA" id="ARBA00022777"/>
    </source>
</evidence>
<dbReference type="InterPro" id="IPR003594">
    <property type="entry name" value="HATPase_dom"/>
</dbReference>
<dbReference type="Gene3D" id="3.30.565.10">
    <property type="entry name" value="Histidine kinase-like ATPase, C-terminal domain"/>
    <property type="match status" value="1"/>
</dbReference>
<evidence type="ECO:0000256" key="3">
    <source>
        <dbReference type="ARBA" id="ARBA00022553"/>
    </source>
</evidence>
<dbReference type="PROSITE" id="PS50109">
    <property type="entry name" value="HIS_KIN"/>
    <property type="match status" value="1"/>
</dbReference>
<keyword evidence="7" id="KW-1133">Transmembrane helix</keyword>
<dbReference type="EMBL" id="JAUSUL010000009">
    <property type="protein sequence ID" value="MDQ0317789.1"/>
    <property type="molecule type" value="Genomic_DNA"/>
</dbReference>
<dbReference type="InterPro" id="IPR003661">
    <property type="entry name" value="HisK_dim/P_dom"/>
</dbReference>
<evidence type="ECO:0000256" key="7">
    <source>
        <dbReference type="SAM" id="Phobius"/>
    </source>
</evidence>
<dbReference type="Gene3D" id="1.10.4160.10">
    <property type="entry name" value="Hydantoin permease"/>
    <property type="match status" value="1"/>
</dbReference>
<dbReference type="Pfam" id="PF00072">
    <property type="entry name" value="Response_reg"/>
    <property type="match status" value="1"/>
</dbReference>
<proteinExistence type="predicted"/>
<dbReference type="InterPro" id="IPR036890">
    <property type="entry name" value="HATPase_C_sf"/>
</dbReference>
<dbReference type="Gene3D" id="1.10.287.130">
    <property type="match status" value="1"/>
</dbReference>
<dbReference type="AlphaFoldDB" id="A0AAE4AWI5"/>
<sequence length="1124" mass="123087">MDAVDRSIDRARPITRQRRTYNQWVANETLEDFALRFTARRARRWSFGRVANTAIGSISFLALEAIGGAITLSYGFDNAIVAIMLVGLVLFLTGLPISYHAAKAGVDIDLLTRGAGFGYIGSTVTSLIYASFTFIFFALEAAILSLALELCFGVPLGIGYLLNALVVIPLVTHGFTKISIFQKWTQALWIILHITPFALVAVSGHLGLADWMSFAPRNGVSGSGLDLLMVGAASGVVFSLIAQIGEQVDFLRFLPEPTTPAEKRKWWLALVTAGPGWSVLGVVKMLAGSYLAVLAVHAGVASFNAVEPTQMYLVAFQTMIPDAMIALALTGAFVVVSQLKINVTNAYAGSIAWSNFFSRLTHAHPGRVVWLLFNVLIALMLMELGVFAALESTLTIYSTVAVAWIGAIVADLVINKPLGLSPPGIEFRRGHLYDINPVGVGAMVGSAALGLAASGGLFGTTADAFATAITLAATFVLAPLIACATRGRYYIARPPEPLDESEVACSLCGNVFEREDSIHCPFYANWICSLCCSLDARCSDICKPHGSLPEQLKDLVDWAFPERVGRALKTRYAVFVVLMAGAALAIGLPMRWIYLVSTDPAGSLVQALWLSYAMLIFIAGIAIWLFVLAQESQRTAMAESEQQAQLLMREIRAHKHTDAELQRAREAADAANVAKSRYVVGISHELRTPLNAILGYAQLLENDPDLPPRRQEAVSVIRRSGEHLSGLIEGLLDISKIEAGRLEIDSDIIYLPEFLNQLAAVFRMQAAEKGLVFTYEATDRLPGWVRSDERRLRQILMNLLTNAIRYTETGEVRFEVQYRSEVARFTVTDTGPGIPEDQIPRMFLPFERLTRPHGPVVPGTGLGLTITKLLTEIQGGEITVDSVVGEGSRFEIRLMLPRVHRRTTLPADHRRRVNGYRGPRRTILAVEDEPDHRALIQDALRPVGLSLHFAESAEAAIAMLPDLVPDLFLLDVALPGMSGWELAEHLRAHGHETTPILMVSAHANDLRTRGAQGALHDDFISKPINIDELLIKLERHLKITYTLAGGVERAEALEHPRLPRDRIEELRHFAQIGYPRGLRQTLSAIEVDDPGLSSTVARLRGIVATYDLPHLDKVLGDMERDHDA</sequence>
<evidence type="ECO:0000256" key="4">
    <source>
        <dbReference type="ARBA" id="ARBA00022679"/>
    </source>
</evidence>
<dbReference type="Proteomes" id="UP001229244">
    <property type="component" value="Unassembled WGS sequence"/>
</dbReference>
<feature type="transmembrane region" description="Helical" evidence="7">
    <location>
        <begin position="227"/>
        <end position="245"/>
    </location>
</feature>
<dbReference type="SUPFAM" id="SSF47384">
    <property type="entry name" value="Homodimeric domain of signal transducing histidine kinase"/>
    <property type="match status" value="1"/>
</dbReference>
<keyword evidence="4" id="KW-0808">Transferase</keyword>
<dbReference type="Pfam" id="PF00512">
    <property type="entry name" value="HisKA"/>
    <property type="match status" value="1"/>
</dbReference>
<name>A0AAE4AWI5_9HYPH</name>
<dbReference type="InterPro" id="IPR036097">
    <property type="entry name" value="HisK_dim/P_sf"/>
</dbReference>
<dbReference type="SMART" id="SM00388">
    <property type="entry name" value="HisKA"/>
    <property type="match status" value="1"/>
</dbReference>
<accession>A0AAE4AWI5</accession>
<dbReference type="InterPro" id="IPR001789">
    <property type="entry name" value="Sig_transdc_resp-reg_receiver"/>
</dbReference>
<dbReference type="InterPro" id="IPR004358">
    <property type="entry name" value="Sig_transdc_His_kin-like_C"/>
</dbReference>
<evidence type="ECO:0000259" key="9">
    <source>
        <dbReference type="PROSITE" id="PS50110"/>
    </source>
</evidence>
<evidence type="ECO:0000256" key="2">
    <source>
        <dbReference type="ARBA" id="ARBA00012438"/>
    </source>
</evidence>
<keyword evidence="3 6" id="KW-0597">Phosphoprotein</keyword>
<dbReference type="EC" id="2.7.13.3" evidence="2"/>
<dbReference type="PRINTS" id="PR00344">
    <property type="entry name" value="BCTRLSENSOR"/>
</dbReference>
<feature type="transmembrane region" description="Helical" evidence="7">
    <location>
        <begin position="396"/>
        <end position="414"/>
    </location>
</feature>
<feature type="transmembrane region" description="Helical" evidence="7">
    <location>
        <begin position="50"/>
        <end position="74"/>
    </location>
</feature>
<keyword evidence="7" id="KW-0472">Membrane</keyword>
<dbReference type="PANTHER" id="PTHR43047">
    <property type="entry name" value="TWO-COMPONENT HISTIDINE PROTEIN KINASE"/>
    <property type="match status" value="1"/>
</dbReference>
<feature type="domain" description="Response regulatory" evidence="9">
    <location>
        <begin position="922"/>
        <end position="1037"/>
    </location>
</feature>
<comment type="caution">
    <text evidence="10">The sequence shown here is derived from an EMBL/GenBank/DDBJ whole genome shotgun (WGS) entry which is preliminary data.</text>
</comment>
<feature type="transmembrane region" description="Helical" evidence="7">
    <location>
        <begin position="464"/>
        <end position="484"/>
    </location>
</feature>
<dbReference type="InterPro" id="IPR011006">
    <property type="entry name" value="CheY-like_superfamily"/>
</dbReference>
<feature type="transmembrane region" description="Helical" evidence="7">
    <location>
        <begin position="312"/>
        <end position="336"/>
    </location>
</feature>
<evidence type="ECO:0000256" key="1">
    <source>
        <dbReference type="ARBA" id="ARBA00000085"/>
    </source>
</evidence>
<dbReference type="SUPFAM" id="SSF55874">
    <property type="entry name" value="ATPase domain of HSP90 chaperone/DNA topoisomerase II/histidine kinase"/>
    <property type="match status" value="1"/>
</dbReference>
<comment type="catalytic activity">
    <reaction evidence="1">
        <text>ATP + protein L-histidine = ADP + protein N-phospho-L-histidine.</text>
        <dbReference type="EC" id="2.7.13.3"/>
    </reaction>
</comment>
<dbReference type="SUPFAM" id="SSF52172">
    <property type="entry name" value="CheY-like"/>
    <property type="match status" value="1"/>
</dbReference>
<keyword evidence="11" id="KW-1185">Reference proteome</keyword>
<dbReference type="GO" id="GO:0005886">
    <property type="term" value="C:plasma membrane"/>
    <property type="evidence" value="ECO:0007669"/>
    <property type="project" value="TreeGrafter"/>
</dbReference>
<dbReference type="SMART" id="SM00387">
    <property type="entry name" value="HATPase_c"/>
    <property type="match status" value="1"/>
</dbReference>
<feature type="modified residue" description="4-aspartylphosphate" evidence="6">
    <location>
        <position position="971"/>
    </location>
</feature>
<protein>
    <recommendedName>
        <fullName evidence="2">histidine kinase</fullName>
        <ecNumber evidence="2">2.7.13.3</ecNumber>
    </recommendedName>
</protein>
<evidence type="ECO:0000313" key="11">
    <source>
        <dbReference type="Proteomes" id="UP001229244"/>
    </source>
</evidence>
<dbReference type="Pfam" id="PF02518">
    <property type="entry name" value="HATPase_c"/>
    <property type="match status" value="1"/>
</dbReference>
<dbReference type="GO" id="GO:0000155">
    <property type="term" value="F:phosphorelay sensor kinase activity"/>
    <property type="evidence" value="ECO:0007669"/>
    <property type="project" value="InterPro"/>
</dbReference>
<dbReference type="PANTHER" id="PTHR43047:SF72">
    <property type="entry name" value="OSMOSENSING HISTIDINE PROTEIN KINASE SLN1"/>
    <property type="match status" value="1"/>
</dbReference>
<dbReference type="Gene3D" id="3.40.50.2300">
    <property type="match status" value="1"/>
</dbReference>
<dbReference type="InterPro" id="IPR005467">
    <property type="entry name" value="His_kinase_dom"/>
</dbReference>
<feature type="transmembrane region" description="Helical" evidence="7">
    <location>
        <begin position="114"/>
        <end position="137"/>
    </location>
</feature>
<evidence type="ECO:0000259" key="8">
    <source>
        <dbReference type="PROSITE" id="PS50109"/>
    </source>
</evidence>
<organism evidence="10 11">
    <name type="scientific">Amorphus orientalis</name>
    <dbReference type="NCBI Taxonomy" id="649198"/>
    <lineage>
        <taxon>Bacteria</taxon>
        <taxon>Pseudomonadati</taxon>
        <taxon>Pseudomonadota</taxon>
        <taxon>Alphaproteobacteria</taxon>
        <taxon>Hyphomicrobiales</taxon>
        <taxon>Amorphaceae</taxon>
        <taxon>Amorphus</taxon>
    </lineage>
</organism>
<feature type="transmembrane region" description="Helical" evidence="7">
    <location>
        <begin position="266"/>
        <end position="292"/>
    </location>
</feature>
<evidence type="ECO:0000256" key="6">
    <source>
        <dbReference type="PROSITE-ProRule" id="PRU00169"/>
    </source>
</evidence>
<feature type="transmembrane region" description="Helical" evidence="7">
    <location>
        <begin position="606"/>
        <end position="627"/>
    </location>
</feature>
<dbReference type="SMART" id="SM00448">
    <property type="entry name" value="REC"/>
    <property type="match status" value="1"/>
</dbReference>
<dbReference type="CDD" id="cd00156">
    <property type="entry name" value="REC"/>
    <property type="match status" value="1"/>
</dbReference>
<gene>
    <name evidence="10" type="ORF">J2S73_004276</name>
</gene>
<dbReference type="GO" id="GO:0009927">
    <property type="term" value="F:histidine phosphotransfer kinase activity"/>
    <property type="evidence" value="ECO:0007669"/>
    <property type="project" value="TreeGrafter"/>
</dbReference>
<keyword evidence="5 10" id="KW-0418">Kinase</keyword>
<dbReference type="CDD" id="cd00082">
    <property type="entry name" value="HisKA"/>
    <property type="match status" value="1"/>
</dbReference>
<evidence type="ECO:0000313" key="10">
    <source>
        <dbReference type="EMBL" id="MDQ0317789.1"/>
    </source>
</evidence>
<dbReference type="CDD" id="cd16922">
    <property type="entry name" value="HATPase_EvgS-ArcB-TorS-like"/>
    <property type="match status" value="1"/>
</dbReference>
<feature type="transmembrane region" description="Helical" evidence="7">
    <location>
        <begin position="187"/>
        <end position="207"/>
    </location>
</feature>
<feature type="transmembrane region" description="Helical" evidence="7">
    <location>
        <begin position="80"/>
        <end position="102"/>
    </location>
</feature>